<sequence length="406" mass="43200">MGVEKAKARGMDVEMVVVGDDAGVGRAQGGKVGRRGIAGTCLVLKIAGALAEQGGSLKEVAELATQASENVVSIGASLSHVHVPGRSVEKESEEDLKEDEVEIGMGIHNEPGSERIKADLKGIVETMLKRMLDTKDEDRNFFQVNEKDEHVLLVNNLGGVSVLEMGGIAAEVLGQLEKDYKIKPVRILCGTYMTSLNGLGFSISLLRVVNTGLGQGKSMLELLDAPAEATGWSAAVTTKTWNERGEQKASTQAKDTEEIQGSNLRLDAGMAKKALESGLQRVIAAEPDVTNYDTIVGDGDCGIGLKRGAEAIQKMLEKTKQSDDAAMFMHNIIQVVETNMDGTSGAIYAIFLNALAAGLRAHSSSGQKQVDAETWSNALQSSMDALSKYTPARPGDRTLVDALQPF</sequence>
<feature type="non-terminal residue" evidence="1">
    <location>
        <position position="406"/>
    </location>
</feature>
<dbReference type="Proteomes" id="UP001186974">
    <property type="component" value="Unassembled WGS sequence"/>
</dbReference>
<dbReference type="EMBL" id="JAWDJW010010997">
    <property type="protein sequence ID" value="KAK3045125.1"/>
    <property type="molecule type" value="Genomic_DNA"/>
</dbReference>
<name>A0ACC3CV37_9PEZI</name>
<reference evidence="1" key="1">
    <citation type="submission" date="2024-09" db="EMBL/GenBank/DDBJ databases">
        <title>Black Yeasts Isolated from many extreme environments.</title>
        <authorList>
            <person name="Coleine C."/>
            <person name="Stajich J.E."/>
            <person name="Selbmann L."/>
        </authorList>
    </citation>
    <scope>NUCLEOTIDE SEQUENCE</scope>
    <source>
        <strain evidence="1">CCFEE 5737</strain>
    </source>
</reference>
<evidence type="ECO:0000313" key="2">
    <source>
        <dbReference type="Proteomes" id="UP001186974"/>
    </source>
</evidence>
<evidence type="ECO:0000313" key="1">
    <source>
        <dbReference type="EMBL" id="KAK3045125.1"/>
    </source>
</evidence>
<keyword evidence="2" id="KW-1185">Reference proteome</keyword>
<comment type="caution">
    <text evidence="1">The sequence shown here is derived from an EMBL/GenBank/DDBJ whole genome shotgun (WGS) entry which is preliminary data.</text>
</comment>
<gene>
    <name evidence="1" type="ORF">LTS18_014516</name>
</gene>
<protein>
    <submittedName>
        <fullName evidence="1">Uncharacterized protein</fullName>
    </submittedName>
</protein>
<accession>A0ACC3CV37</accession>
<proteinExistence type="predicted"/>
<organism evidence="1 2">
    <name type="scientific">Coniosporium uncinatum</name>
    <dbReference type="NCBI Taxonomy" id="93489"/>
    <lineage>
        <taxon>Eukaryota</taxon>
        <taxon>Fungi</taxon>
        <taxon>Dikarya</taxon>
        <taxon>Ascomycota</taxon>
        <taxon>Pezizomycotina</taxon>
        <taxon>Dothideomycetes</taxon>
        <taxon>Dothideomycetes incertae sedis</taxon>
        <taxon>Coniosporium</taxon>
    </lineage>
</organism>